<dbReference type="InterPro" id="IPR027370">
    <property type="entry name" value="Znf-RING_euk"/>
</dbReference>
<dbReference type="SUPFAM" id="SSF57845">
    <property type="entry name" value="B-box zinc-binding domain"/>
    <property type="match status" value="1"/>
</dbReference>
<keyword evidence="3" id="KW-0677">Repeat</keyword>
<feature type="repeat" description="NHL" evidence="7">
    <location>
        <begin position="493"/>
        <end position="535"/>
    </location>
</feature>
<dbReference type="PROSITE" id="PS50119">
    <property type="entry name" value="ZF_BBOX"/>
    <property type="match status" value="2"/>
</dbReference>
<dbReference type="Gene3D" id="2.120.10.30">
    <property type="entry name" value="TolB, C-terminal domain"/>
    <property type="match status" value="1"/>
</dbReference>
<evidence type="ECO:0000313" key="11">
    <source>
        <dbReference type="Proteomes" id="UP000694865"/>
    </source>
</evidence>
<dbReference type="PROSITE" id="PS50089">
    <property type="entry name" value="ZF_RING_2"/>
    <property type="match status" value="1"/>
</dbReference>
<dbReference type="PANTHER" id="PTHR25462">
    <property type="entry name" value="BONUS, ISOFORM C-RELATED"/>
    <property type="match status" value="1"/>
</dbReference>
<name>A0ABM0MUL3_SACKO</name>
<keyword evidence="11" id="KW-1185">Reference proteome</keyword>
<feature type="domain" description="B box-type" evidence="10">
    <location>
        <begin position="150"/>
        <end position="191"/>
    </location>
</feature>
<dbReference type="GeneID" id="102801144"/>
<dbReference type="InterPro" id="IPR000315">
    <property type="entry name" value="Znf_B-box"/>
</dbReference>
<organism evidence="11 12">
    <name type="scientific">Saccoglossus kowalevskii</name>
    <name type="common">Acorn worm</name>
    <dbReference type="NCBI Taxonomy" id="10224"/>
    <lineage>
        <taxon>Eukaryota</taxon>
        <taxon>Metazoa</taxon>
        <taxon>Hemichordata</taxon>
        <taxon>Enteropneusta</taxon>
        <taxon>Harrimaniidae</taxon>
        <taxon>Saccoglossus</taxon>
    </lineage>
</organism>
<feature type="repeat" description="NHL" evidence="7">
    <location>
        <begin position="585"/>
        <end position="626"/>
    </location>
</feature>
<dbReference type="InterPro" id="IPR017907">
    <property type="entry name" value="Znf_RING_CS"/>
</dbReference>
<evidence type="ECO:0000259" key="9">
    <source>
        <dbReference type="PROSITE" id="PS50089"/>
    </source>
</evidence>
<dbReference type="SMART" id="SM00184">
    <property type="entry name" value="RING"/>
    <property type="match status" value="1"/>
</dbReference>
<keyword evidence="1" id="KW-0597">Phosphoprotein</keyword>
<proteinExistence type="predicted"/>
<dbReference type="InterPro" id="IPR001841">
    <property type="entry name" value="Znf_RING"/>
</dbReference>
<sequence length="668" mass="75128">MAANMSVDKVAEDLLTCSICLERYRNPKILPCHHSFCLPCLVKLKGPRDAIKCPNCRQEHFVNNVRHDFPPSMIINSVMDIFKQPEQPQGDGTCHGCQENPSTNTCVDCAMDFCTTCTKAHRTAPVSRQHRIMTVDDFKTSNLRDKSIVLPADPCTSHQDKLIELYCEDCQTSICLSCLGSNHKGHQVIDLKGAAEEFCKMATENLKVVKTKLSEEKRRIKIVTKKLEELSKQQLQQKRLIQKHSQETIRKLTKVIKQEESSLLDQLNTDYKKLDSVKKVRMLESNMEQLTLLITYMEKMLRDRIATQLMSYKEEAVRRIEYVISLDLGWECDNNSLLSFHPNDIKLQGTLGTFHNTEVESESRSDQHSHDASLRGACAPMKLERTVDAESGSMKLQQTIGGKGTKQGKFSLPLGLCVNAHGDIAVADHDNARVQVIDARNGRSKLQFKLAGFSKPARPIDISSSVDGRYFITDGSFENNVGNNQVIVCNEYGKVLKCFGKKQLQNPWGIAVNHRTGCVLVVDREAHCIRTYLMTNYRYISSICTRDDMISCRLEYPMYLAIDSRGCLIVSVDDLQIQIITPDGKFEFRSCPIEGVDSAKGVAMDADDNIYVCDVCESRVQMYDKHGEFISTVASFADGVYRPMGVTVDADGKVLVTDGMHSVKVFSR</sequence>
<dbReference type="SUPFAM" id="SSF57850">
    <property type="entry name" value="RING/U-box"/>
    <property type="match status" value="1"/>
</dbReference>
<dbReference type="InterPro" id="IPR011042">
    <property type="entry name" value="6-blade_b-propeller_TolB-like"/>
</dbReference>
<keyword evidence="2" id="KW-0479">Metal-binding</keyword>
<keyword evidence="4 6" id="KW-0863">Zinc-finger</keyword>
<evidence type="ECO:0000256" key="2">
    <source>
        <dbReference type="ARBA" id="ARBA00022723"/>
    </source>
</evidence>
<accession>A0ABM0MUL3</accession>
<dbReference type="PANTHER" id="PTHR25462:SF296">
    <property type="entry name" value="MEIOTIC P26, ISOFORM F"/>
    <property type="match status" value="1"/>
</dbReference>
<evidence type="ECO:0000256" key="4">
    <source>
        <dbReference type="ARBA" id="ARBA00022771"/>
    </source>
</evidence>
<keyword evidence="5" id="KW-0862">Zinc</keyword>
<feature type="domain" description="B box-type" evidence="10">
    <location>
        <begin position="89"/>
        <end position="135"/>
    </location>
</feature>
<gene>
    <name evidence="12" type="primary">LOC102801144</name>
</gene>
<dbReference type="InterPro" id="IPR047153">
    <property type="entry name" value="TRIM45/56/19-like"/>
</dbReference>
<dbReference type="SMART" id="SM00336">
    <property type="entry name" value="BBOX"/>
    <property type="match status" value="2"/>
</dbReference>
<dbReference type="PROSITE" id="PS00518">
    <property type="entry name" value="ZF_RING_1"/>
    <property type="match status" value="1"/>
</dbReference>
<dbReference type="Proteomes" id="UP000694865">
    <property type="component" value="Unplaced"/>
</dbReference>
<evidence type="ECO:0000256" key="1">
    <source>
        <dbReference type="ARBA" id="ARBA00022553"/>
    </source>
</evidence>
<evidence type="ECO:0000256" key="5">
    <source>
        <dbReference type="ARBA" id="ARBA00022833"/>
    </source>
</evidence>
<keyword evidence="8" id="KW-0175">Coiled coil</keyword>
<dbReference type="RefSeq" id="XP_006823704.1">
    <property type="nucleotide sequence ID" value="XM_006823641.1"/>
</dbReference>
<dbReference type="Pfam" id="PF13445">
    <property type="entry name" value="zf-RING_UBOX"/>
    <property type="match status" value="1"/>
</dbReference>
<reference evidence="12" key="1">
    <citation type="submission" date="2025-08" db="UniProtKB">
        <authorList>
            <consortium name="RefSeq"/>
        </authorList>
    </citation>
    <scope>IDENTIFICATION</scope>
    <source>
        <tissue evidence="12">Testes</tissue>
    </source>
</reference>
<dbReference type="Gene3D" id="3.30.160.60">
    <property type="entry name" value="Classic Zinc Finger"/>
    <property type="match status" value="1"/>
</dbReference>
<dbReference type="Gene3D" id="2.40.10.500">
    <property type="match status" value="1"/>
</dbReference>
<dbReference type="InterPro" id="IPR013083">
    <property type="entry name" value="Znf_RING/FYVE/PHD"/>
</dbReference>
<dbReference type="SUPFAM" id="SSF63829">
    <property type="entry name" value="Calcium-dependent phosphotriesterase"/>
    <property type="match status" value="1"/>
</dbReference>
<dbReference type="PROSITE" id="PS51125">
    <property type="entry name" value="NHL"/>
    <property type="match status" value="3"/>
</dbReference>
<evidence type="ECO:0000256" key="6">
    <source>
        <dbReference type="PROSITE-ProRule" id="PRU00024"/>
    </source>
</evidence>
<feature type="domain" description="RING-type" evidence="9">
    <location>
        <begin position="17"/>
        <end position="57"/>
    </location>
</feature>
<protein>
    <submittedName>
        <fullName evidence="12">RING finger protein nhl-1-like</fullName>
    </submittedName>
</protein>
<feature type="coiled-coil region" evidence="8">
    <location>
        <begin position="213"/>
        <end position="247"/>
    </location>
</feature>
<feature type="repeat" description="NHL" evidence="7">
    <location>
        <begin position="397"/>
        <end position="440"/>
    </location>
</feature>
<evidence type="ECO:0000256" key="3">
    <source>
        <dbReference type="ARBA" id="ARBA00022737"/>
    </source>
</evidence>
<dbReference type="Pfam" id="PF01436">
    <property type="entry name" value="NHL"/>
    <property type="match status" value="2"/>
</dbReference>
<dbReference type="Pfam" id="PF00643">
    <property type="entry name" value="zf-B_box"/>
    <property type="match status" value="1"/>
</dbReference>
<evidence type="ECO:0000313" key="12">
    <source>
        <dbReference type="RefSeq" id="XP_006823704.1"/>
    </source>
</evidence>
<dbReference type="CDD" id="cd19757">
    <property type="entry name" value="Bbox1"/>
    <property type="match status" value="1"/>
</dbReference>
<evidence type="ECO:0000256" key="7">
    <source>
        <dbReference type="PROSITE-ProRule" id="PRU00504"/>
    </source>
</evidence>
<evidence type="ECO:0000259" key="10">
    <source>
        <dbReference type="PROSITE" id="PS50119"/>
    </source>
</evidence>
<evidence type="ECO:0000256" key="8">
    <source>
        <dbReference type="SAM" id="Coils"/>
    </source>
</evidence>
<dbReference type="Gene3D" id="3.30.40.10">
    <property type="entry name" value="Zinc/RING finger domain, C3HC4 (zinc finger)"/>
    <property type="match status" value="1"/>
</dbReference>
<dbReference type="InterPro" id="IPR001258">
    <property type="entry name" value="NHL_repeat"/>
</dbReference>